<dbReference type="SUPFAM" id="SSF52540">
    <property type="entry name" value="P-loop containing nucleoside triphosphate hydrolases"/>
    <property type="match status" value="2"/>
</dbReference>
<feature type="domain" description="Dynamin N-terminal" evidence="6">
    <location>
        <begin position="54"/>
        <end position="206"/>
    </location>
</feature>
<evidence type="ECO:0000256" key="2">
    <source>
        <dbReference type="ARBA" id="ARBA00022741"/>
    </source>
</evidence>
<protein>
    <submittedName>
        <fullName evidence="7">Dynamin family protein</fullName>
    </submittedName>
</protein>
<reference evidence="8" key="1">
    <citation type="journal article" date="2019" name="Int. J. Syst. Evol. Microbiol.">
        <title>The Global Catalogue of Microorganisms (GCM) 10K type strain sequencing project: providing services to taxonomists for standard genome sequencing and annotation.</title>
        <authorList>
            <consortium name="The Broad Institute Genomics Platform"/>
            <consortium name="The Broad Institute Genome Sequencing Center for Infectious Disease"/>
            <person name="Wu L."/>
            <person name="Ma J."/>
        </authorList>
    </citation>
    <scope>NUCLEOTIDE SEQUENCE [LARGE SCALE GENOMIC DNA]</scope>
    <source>
        <strain evidence="8">WYCCWR 12678</strain>
    </source>
</reference>
<dbReference type="Pfam" id="PF00350">
    <property type="entry name" value="Dynamin_N"/>
    <property type="match status" value="2"/>
</dbReference>
<evidence type="ECO:0000256" key="1">
    <source>
        <dbReference type="ARBA" id="ARBA00004370"/>
    </source>
</evidence>
<organism evidence="7 8">
    <name type="scientific">Effusibacillus consociatus</name>
    <dbReference type="NCBI Taxonomy" id="1117041"/>
    <lineage>
        <taxon>Bacteria</taxon>
        <taxon>Bacillati</taxon>
        <taxon>Bacillota</taxon>
        <taxon>Bacilli</taxon>
        <taxon>Bacillales</taxon>
        <taxon>Alicyclobacillaceae</taxon>
        <taxon>Effusibacillus</taxon>
    </lineage>
</organism>
<dbReference type="PANTHER" id="PTHR10465">
    <property type="entry name" value="TRANSMEMBRANE GTPASE FZO1"/>
    <property type="match status" value="1"/>
</dbReference>
<accession>A0ABV9Q0B8</accession>
<dbReference type="InterPro" id="IPR045063">
    <property type="entry name" value="Dynamin_N"/>
</dbReference>
<keyword evidence="4" id="KW-0342">GTP-binding</keyword>
<evidence type="ECO:0000256" key="5">
    <source>
        <dbReference type="ARBA" id="ARBA00023136"/>
    </source>
</evidence>
<keyword evidence="2" id="KW-0547">Nucleotide-binding</keyword>
<dbReference type="RefSeq" id="WP_380025282.1">
    <property type="nucleotide sequence ID" value="NZ_JBHSHC010000053.1"/>
</dbReference>
<keyword evidence="5" id="KW-0472">Membrane</keyword>
<sequence>MKLTEIQTQPVTTSALHGKLEQLQNVFRQTGDAENTRKIKQLLEKLEKHTFILALCGHFSAGKSSMINRLMGSQVLPSSPIPTSANVVTIENGPSQAQVWRRDGSFFSMPLSELDTLREYAVNGEEIETIRIQHPTGFLPERVQVMDTPGIDSTDDAHRVATESALHLADIVLYVMDYNHVQSEVNFGFTKTLKDRGKAVWLVVNQIDKHNEFELPFSGYSRSVRESFAAWGIEPDAIFYTSLKESEHPLNQFEALQEALQGLMVHRESLLHRSIVQSALHLIEEHVQIQSSKKALERSEYFEILKEAVADSEPDVKFSAEHCRERVLKLQNEIEQLESLPGRLQEEMQGGLQSLIENATLTPFQTTELCGTYLESRRPGFRVGLLFAGNKTEQERERRLTELHADFAAKVTANLDWHFKDLLVKIPEQHGIHDEEYANAVYNLKIEITPQMLAGWVKDGALASREYMYQYAKDIASEVKSLYRRTAAEFIERAVDVAKTVLTDSILELKHRLEKEKRYLSAAEGLEELDLQENAYRNELTQPLEQEQEASGELARLYVVEQSIEEIKADWDKTDVTQTDLLSNTSNKVETGADTPVNTGFTLPGQTADSGQQNFKTELGKAAGKLREAADLTANIPGLQSIASHMVERAKRLEQNLFTVALFGAFSAGKSSFANAMMGDLVLPVSPNPTTATINKILPPAAEWTHGTVRVKIKSRADIMTDIKGSLAVFGVRMETQAVPEDGELDEFFAEALQLISKLDPEEIPPNAKPHFSFLKAVEKGFPDIHASFGEEVRVDLDTFRDYVAREEKACFVEWIELYYDCPLTRQGIMLIDTPGADSINARHTKVAFDYIKNADAVLFVTYYNHAFSNADREFLIQLGRVKDAFEMDKMFFLVNAADLAADEEELAGVVSHVRKNLISCGISMPRIYPVSSQMALLARLAGKGILPANAERVYRKLTGTLEEDSLPSPVDVVEQSGIQAFEQEFISFTIEELTQVAVQSAMAEIGRAALNLQEFIETAKEGESVRSQKRASLQNSLEQALLQIEKAETDSELKGIEKEVDELIYYVKKRVFLRYSDAYNESFSSSVLRDDVRDIKKVLMNCLQDLLRFLAFDLGQEMRATAVRVEKLVNRSAGRICERLTDSVKDHLPGCKLESYQSTSFPTPDFPEDLPLAGAERLTGVLSLYKNAKDFFERDIKSKLREELAKQLQEPVDSYLAEGTRILTRTYAEAFTGLVEQVKGHAQTQINEYTHGIIAALSMQVNVQKLERVKERLEQLR</sequence>
<comment type="subcellular location">
    <subcellularLocation>
        <location evidence="1">Membrane</location>
    </subcellularLocation>
</comment>
<evidence type="ECO:0000256" key="4">
    <source>
        <dbReference type="ARBA" id="ARBA00023134"/>
    </source>
</evidence>
<keyword evidence="8" id="KW-1185">Reference proteome</keyword>
<dbReference type="CDD" id="cd09912">
    <property type="entry name" value="DLP_2"/>
    <property type="match status" value="2"/>
</dbReference>
<evidence type="ECO:0000313" key="8">
    <source>
        <dbReference type="Proteomes" id="UP001596002"/>
    </source>
</evidence>
<dbReference type="EMBL" id="JBHSHC010000053">
    <property type="protein sequence ID" value="MFC4767358.1"/>
    <property type="molecule type" value="Genomic_DNA"/>
</dbReference>
<name>A0ABV9Q0B8_9BACL</name>
<dbReference type="InterPro" id="IPR027417">
    <property type="entry name" value="P-loop_NTPase"/>
</dbReference>
<evidence type="ECO:0000256" key="3">
    <source>
        <dbReference type="ARBA" id="ARBA00022801"/>
    </source>
</evidence>
<keyword evidence="3" id="KW-0378">Hydrolase</keyword>
<feature type="domain" description="Dynamin N-terminal" evidence="6">
    <location>
        <begin position="660"/>
        <end position="891"/>
    </location>
</feature>
<proteinExistence type="predicted"/>
<dbReference type="Gene3D" id="3.40.50.300">
    <property type="entry name" value="P-loop containing nucleotide triphosphate hydrolases"/>
    <property type="match status" value="2"/>
</dbReference>
<evidence type="ECO:0000313" key="7">
    <source>
        <dbReference type="EMBL" id="MFC4767358.1"/>
    </source>
</evidence>
<evidence type="ECO:0000259" key="6">
    <source>
        <dbReference type="Pfam" id="PF00350"/>
    </source>
</evidence>
<comment type="caution">
    <text evidence="7">The sequence shown here is derived from an EMBL/GenBank/DDBJ whole genome shotgun (WGS) entry which is preliminary data.</text>
</comment>
<dbReference type="Proteomes" id="UP001596002">
    <property type="component" value="Unassembled WGS sequence"/>
</dbReference>
<dbReference type="InterPro" id="IPR027094">
    <property type="entry name" value="Mitofusin_fam"/>
</dbReference>
<dbReference type="PANTHER" id="PTHR10465:SF0">
    <property type="entry name" value="SARCALUMENIN"/>
    <property type="match status" value="1"/>
</dbReference>
<gene>
    <name evidence="7" type="ORF">ACFO8Q_08275</name>
</gene>